<accession>A0A9W3D8T4</accession>
<evidence type="ECO:0000256" key="2">
    <source>
        <dbReference type="ARBA" id="ARBA00023012"/>
    </source>
</evidence>
<comment type="subcellular location">
    <subcellularLocation>
        <location evidence="1">Nucleus</location>
    </subcellularLocation>
</comment>
<evidence type="ECO:0000256" key="1">
    <source>
        <dbReference type="ARBA" id="ARBA00004123"/>
    </source>
</evidence>
<dbReference type="KEGG" id="rsz:108841305"/>
<dbReference type="PANTHER" id="PTHR43874:SF159">
    <property type="entry name" value="RESPONSE REGULATORY DOMAIN-CONTAINING PROTEIN"/>
    <property type="match status" value="1"/>
</dbReference>
<dbReference type="SUPFAM" id="SSF52172">
    <property type="entry name" value="CheY-like"/>
    <property type="match status" value="1"/>
</dbReference>
<dbReference type="Pfam" id="PF00072">
    <property type="entry name" value="Response_reg"/>
    <property type="match status" value="1"/>
</dbReference>
<dbReference type="GO" id="GO:0000160">
    <property type="term" value="P:phosphorelay signal transduction system"/>
    <property type="evidence" value="ECO:0007669"/>
    <property type="project" value="UniProtKB-KW"/>
</dbReference>
<dbReference type="FunFam" id="1.10.10.60:FF:000007">
    <property type="entry name" value="Two-component response regulator"/>
    <property type="match status" value="1"/>
</dbReference>
<feature type="compositionally biased region" description="Polar residues" evidence="7">
    <location>
        <begin position="181"/>
        <end position="201"/>
    </location>
</feature>
<dbReference type="GO" id="GO:0009736">
    <property type="term" value="P:cytokinin-activated signaling pathway"/>
    <property type="evidence" value="ECO:0007669"/>
    <property type="project" value="InterPro"/>
</dbReference>
<evidence type="ECO:0000313" key="9">
    <source>
        <dbReference type="Proteomes" id="UP000504610"/>
    </source>
</evidence>
<feature type="compositionally biased region" description="Basic residues" evidence="7">
    <location>
        <begin position="203"/>
        <end position="213"/>
    </location>
</feature>
<reference evidence="9" key="1">
    <citation type="journal article" date="2019" name="Database">
        <title>The radish genome database (RadishGD): an integrated information resource for radish genomics.</title>
        <authorList>
            <person name="Yu H.J."/>
            <person name="Baek S."/>
            <person name="Lee Y.J."/>
            <person name="Cho A."/>
            <person name="Mun J.H."/>
        </authorList>
    </citation>
    <scope>NUCLEOTIDE SEQUENCE [LARGE SCALE GENOMIC DNA]</scope>
    <source>
        <strain evidence="9">cv. WK10039</strain>
    </source>
</reference>
<dbReference type="CDD" id="cd00156">
    <property type="entry name" value="REC"/>
    <property type="match status" value="1"/>
</dbReference>
<evidence type="ECO:0000259" key="8">
    <source>
        <dbReference type="PROSITE" id="PS50110"/>
    </source>
</evidence>
<dbReference type="InterPro" id="IPR009057">
    <property type="entry name" value="Homeodomain-like_sf"/>
</dbReference>
<dbReference type="SUPFAM" id="SSF46689">
    <property type="entry name" value="Homeodomain-like"/>
    <property type="match status" value="1"/>
</dbReference>
<dbReference type="RefSeq" id="XP_056860242.1">
    <property type="nucleotide sequence ID" value="XM_057004262.1"/>
</dbReference>
<feature type="modified residue" description="4-aspartylphosphate" evidence="6">
    <location>
        <position position="75"/>
    </location>
</feature>
<dbReference type="PANTHER" id="PTHR43874">
    <property type="entry name" value="TWO-COMPONENT RESPONSE REGULATOR"/>
    <property type="match status" value="1"/>
</dbReference>
<dbReference type="InterPro" id="IPR006447">
    <property type="entry name" value="Myb_dom_plants"/>
</dbReference>
<dbReference type="InterPro" id="IPR001789">
    <property type="entry name" value="Sig_transdc_resp-reg_receiver"/>
</dbReference>
<keyword evidence="5" id="KW-0539">Nucleus</keyword>
<dbReference type="PROSITE" id="PS50110">
    <property type="entry name" value="RESPONSE_REGULATORY"/>
    <property type="match status" value="1"/>
</dbReference>
<dbReference type="GO" id="GO:0003677">
    <property type="term" value="F:DNA binding"/>
    <property type="evidence" value="ECO:0007669"/>
    <property type="project" value="InterPro"/>
</dbReference>
<feature type="region of interest" description="Disordered" evidence="7">
    <location>
        <begin position="181"/>
        <end position="229"/>
    </location>
</feature>
<keyword evidence="4" id="KW-0804">Transcription</keyword>
<proteinExistence type="predicted"/>
<dbReference type="Gene3D" id="1.10.10.60">
    <property type="entry name" value="Homeodomain-like"/>
    <property type="match status" value="1"/>
</dbReference>
<dbReference type="SMART" id="SM00448">
    <property type="entry name" value="REC"/>
    <property type="match status" value="1"/>
</dbReference>
<dbReference type="InterPro" id="IPR045279">
    <property type="entry name" value="ARR-like"/>
</dbReference>
<keyword evidence="3" id="KW-0805">Transcription regulation</keyword>
<gene>
    <name evidence="10" type="primary">LOC108841305</name>
</gene>
<evidence type="ECO:0000256" key="5">
    <source>
        <dbReference type="ARBA" id="ARBA00023242"/>
    </source>
</evidence>
<dbReference type="AlphaFoldDB" id="A0A9W3D8T4"/>
<feature type="region of interest" description="Disordered" evidence="7">
    <location>
        <begin position="459"/>
        <end position="549"/>
    </location>
</feature>
<evidence type="ECO:0000256" key="4">
    <source>
        <dbReference type="ARBA" id="ARBA00023163"/>
    </source>
</evidence>
<evidence type="ECO:0000256" key="7">
    <source>
        <dbReference type="SAM" id="MobiDB-lite"/>
    </source>
</evidence>
<reference evidence="10" key="2">
    <citation type="submission" date="2025-08" db="UniProtKB">
        <authorList>
            <consortium name="RefSeq"/>
        </authorList>
    </citation>
    <scope>IDENTIFICATION</scope>
    <source>
        <tissue evidence="10">Leaf</tissue>
    </source>
</reference>
<dbReference type="OrthoDB" id="21225at2759"/>
<keyword evidence="6" id="KW-0597">Phosphoprotein</keyword>
<dbReference type="GeneID" id="108841305"/>
<dbReference type="Proteomes" id="UP000504610">
    <property type="component" value="Chromosome 2"/>
</dbReference>
<sequence length="739" mass="82933">MTLAQSLNNQRSVLRINIMVVDDDRVSLEIMSRMLERSKYGDPSMEITVIAVRDAREALFNLKIQRNNIDLIVTDYYMPGMNGLQLKQQITRQFGNFPVIVMSSDTNKEQESLACGALCFLPKPIKPTDLPHIYQVALTYKRNSMSILRTEKNHKDTNVSIPQQIHLVPEQANVSKNQKNKFLSKSDSRSVNNLNGSCDSTKSSRKNRKRKSKFYSGDDAESMPQPSKKSKLSWSDYLHDLFLQAIQHIGLDKAVPKKILEFMDVSYLTRENVASHLQKYRNFLRRVAERGSLCSGTLHGRGMEPYHSNYTTSSSWYNKGLNNKSFYSKPTPGHGQSRLLSNTCEPVRFNQMPYSHMNRLSTYEPHRTGSNLTMPIKSNFRFSTQPLQNEGNRSFLEPTVMANKTGQTSQVPGFGQHGISATNDNNFNNNMMRSYGSSTSNQLGISSYASSTFNQPRISSYASSTSNQQGMIHGSSTPNQPGLRSYRSSISNQPVPSSHGSFSPTQPGMSNYESLTSNQPGLSTHGSLFPNQPEMSSHGSLPHTQPGMSSFGSLTTNHLGMVSYESLNPTQPGPSNISYGLLLSNENTAYKPQTHASTTIQPNLETTQLDNLCLHYDLGNINELPCDISNFDFNHDKQQEEVASTNKFEIPANFETEVKQTFSLEEDGGWTFLNINQGHSNEETSNNFAAPEINDPTFNKNPNHAQEQDVSDFDWSLLDLENLANEYEFMDPMFTGDMN</sequence>
<dbReference type="Gene3D" id="3.40.50.2300">
    <property type="match status" value="1"/>
</dbReference>
<feature type="domain" description="Response regulatory" evidence="8">
    <location>
        <begin position="17"/>
        <end position="138"/>
    </location>
</feature>
<evidence type="ECO:0000313" key="10">
    <source>
        <dbReference type="RefSeq" id="XP_056860242.1"/>
    </source>
</evidence>
<dbReference type="InterPro" id="IPR011006">
    <property type="entry name" value="CheY-like_superfamily"/>
</dbReference>
<name>A0A9W3D8T4_RAPSA</name>
<dbReference type="NCBIfam" id="TIGR01557">
    <property type="entry name" value="myb_SHAQKYF"/>
    <property type="match status" value="1"/>
</dbReference>
<organism evidence="9 10">
    <name type="scientific">Raphanus sativus</name>
    <name type="common">Radish</name>
    <name type="synonym">Raphanus raphanistrum var. sativus</name>
    <dbReference type="NCBI Taxonomy" id="3726"/>
    <lineage>
        <taxon>Eukaryota</taxon>
        <taxon>Viridiplantae</taxon>
        <taxon>Streptophyta</taxon>
        <taxon>Embryophyta</taxon>
        <taxon>Tracheophyta</taxon>
        <taxon>Spermatophyta</taxon>
        <taxon>Magnoliopsida</taxon>
        <taxon>eudicotyledons</taxon>
        <taxon>Gunneridae</taxon>
        <taxon>Pentapetalae</taxon>
        <taxon>rosids</taxon>
        <taxon>malvids</taxon>
        <taxon>Brassicales</taxon>
        <taxon>Brassicaceae</taxon>
        <taxon>Brassiceae</taxon>
        <taxon>Raphanus</taxon>
    </lineage>
</organism>
<keyword evidence="2" id="KW-0902">Two-component regulatory system</keyword>
<evidence type="ECO:0000256" key="6">
    <source>
        <dbReference type="PROSITE-ProRule" id="PRU00169"/>
    </source>
</evidence>
<keyword evidence="9" id="KW-1185">Reference proteome</keyword>
<protein>
    <submittedName>
        <fullName evidence="10">Two-component response regulator ARR21</fullName>
    </submittedName>
</protein>
<dbReference type="GO" id="GO:0005634">
    <property type="term" value="C:nucleus"/>
    <property type="evidence" value="ECO:0007669"/>
    <property type="project" value="UniProtKB-SubCell"/>
</dbReference>
<evidence type="ECO:0000256" key="3">
    <source>
        <dbReference type="ARBA" id="ARBA00023015"/>
    </source>
</evidence>